<reference evidence="1 2" key="1">
    <citation type="submission" date="2018-08" db="EMBL/GenBank/DDBJ databases">
        <title>Whole Genome Sequences of Two Pseudoalteromonas piscicida Strains, DE1-A and DE2-A, which Exhibit Strong Antibacterial Activity against Vibrio vulnificus.</title>
        <authorList>
            <person name="Richards G.P."/>
            <person name="Needleman D.S."/>
            <person name="Watson M.A."/>
            <person name="Polson S.W."/>
        </authorList>
    </citation>
    <scope>NUCLEOTIDE SEQUENCE [LARGE SCALE GENOMIC DNA]</scope>
    <source>
        <strain evidence="1 2">DE2-A</strain>
    </source>
</reference>
<organism evidence="1 2">
    <name type="scientific">Pseudoalteromonas piscicida</name>
    <dbReference type="NCBI Taxonomy" id="43662"/>
    <lineage>
        <taxon>Bacteria</taxon>
        <taxon>Pseudomonadati</taxon>
        <taxon>Pseudomonadota</taxon>
        <taxon>Gammaproteobacteria</taxon>
        <taxon>Alteromonadales</taxon>
        <taxon>Pseudoalteromonadaceae</taxon>
        <taxon>Pseudoalteromonas</taxon>
    </lineage>
</organism>
<dbReference type="InterPro" id="IPR043129">
    <property type="entry name" value="ATPase_NBD"/>
</dbReference>
<dbReference type="KEGG" id="ppis:B1L02_09565"/>
<dbReference type="Proteomes" id="UP000258102">
    <property type="component" value="Chromosome 1"/>
</dbReference>
<sequence length="378" mass="41773">MHHKNKHEITSGIEEELNSSHKKVLEVIKRNKKATRAQIAKETKLSTQSLTRLTKQLISLGVILEHSRTEGQRGQPAIYLTIKENVFCSVGVVFEHDRVTVLLEDFNGEIIQKQCEEGKLLSAQKATELALKMLDKLFESIDPKVTVLGIGVSISGFFTNIEGQICSQQDPIGWSHIDFQKMFAERYDCLCFVENDGNAASIGFSLTPTAAKMQSFFLLLFTLDVGGGFVVNGRIVDGAYGNAGEIATLFNSNTSIPRPTIGSLQQYFNDTMGKSIEFEDILEAIDNEHPTVESWIIACAESMKYPLKAIQSILDPKAIIFTGRLPSKLQRKLADRVQISSPSFGGLTAPKPDIFISTGNNILEAGVTSIPAFYFFSR</sequence>
<dbReference type="InterPro" id="IPR036390">
    <property type="entry name" value="WH_DNA-bd_sf"/>
</dbReference>
<dbReference type="SUPFAM" id="SSF53067">
    <property type="entry name" value="Actin-like ATPase domain"/>
    <property type="match status" value="1"/>
</dbReference>
<dbReference type="Gene3D" id="3.30.420.40">
    <property type="match status" value="2"/>
</dbReference>
<accession>A0AAD0RP41</accession>
<dbReference type="Gene3D" id="1.10.10.10">
    <property type="entry name" value="Winged helix-like DNA-binding domain superfamily/Winged helix DNA-binding domain"/>
    <property type="match status" value="1"/>
</dbReference>
<proteinExistence type="predicted"/>
<dbReference type="EMBL" id="CP031761">
    <property type="protein sequence ID" value="AXR02048.1"/>
    <property type="molecule type" value="Genomic_DNA"/>
</dbReference>
<dbReference type="AlphaFoldDB" id="A0AAD0RP41"/>
<dbReference type="Pfam" id="PF00480">
    <property type="entry name" value="ROK"/>
    <property type="match status" value="1"/>
</dbReference>
<dbReference type="Pfam" id="PF13412">
    <property type="entry name" value="HTH_24"/>
    <property type="match status" value="1"/>
</dbReference>
<dbReference type="PANTHER" id="PTHR18964">
    <property type="entry name" value="ROK (REPRESSOR, ORF, KINASE) FAMILY"/>
    <property type="match status" value="1"/>
</dbReference>
<dbReference type="InterPro" id="IPR000600">
    <property type="entry name" value="ROK"/>
</dbReference>
<name>A0AAD0RP41_PSEO7</name>
<dbReference type="GO" id="GO:0009384">
    <property type="term" value="F:N-acylmannosamine kinase activity"/>
    <property type="evidence" value="ECO:0007669"/>
    <property type="project" value="TreeGrafter"/>
</dbReference>
<evidence type="ECO:0000313" key="1">
    <source>
        <dbReference type="EMBL" id="AXR02048.1"/>
    </source>
</evidence>
<dbReference type="GO" id="GO:0019262">
    <property type="term" value="P:N-acetylneuraminate catabolic process"/>
    <property type="evidence" value="ECO:0007669"/>
    <property type="project" value="TreeGrafter"/>
</dbReference>
<dbReference type="RefSeq" id="WP_088530851.1">
    <property type="nucleotide sequence ID" value="NZ_CP021646.1"/>
</dbReference>
<protein>
    <submittedName>
        <fullName evidence="1">ROK family transcriptional regulator</fullName>
    </submittedName>
</protein>
<dbReference type="SUPFAM" id="SSF46785">
    <property type="entry name" value="Winged helix' DNA-binding domain"/>
    <property type="match status" value="1"/>
</dbReference>
<dbReference type="InterPro" id="IPR036388">
    <property type="entry name" value="WH-like_DNA-bd_sf"/>
</dbReference>
<dbReference type="PANTHER" id="PTHR18964:SF169">
    <property type="entry name" value="N-ACETYLMANNOSAMINE KINASE"/>
    <property type="match status" value="1"/>
</dbReference>
<evidence type="ECO:0000313" key="2">
    <source>
        <dbReference type="Proteomes" id="UP000258102"/>
    </source>
</evidence>
<gene>
    <name evidence="1" type="ORF">D0511_08200</name>
</gene>